<protein>
    <submittedName>
        <fullName evidence="3">Uncharacterized protein</fullName>
    </submittedName>
</protein>
<evidence type="ECO:0000313" key="3">
    <source>
        <dbReference type="EMBL" id="STX45425.1"/>
    </source>
</evidence>
<dbReference type="Proteomes" id="UP000254476">
    <property type="component" value="Unassembled WGS sequence"/>
</dbReference>
<feature type="region of interest" description="Disordered" evidence="1">
    <location>
        <begin position="424"/>
        <end position="475"/>
    </location>
</feature>
<evidence type="ECO:0000313" key="4">
    <source>
        <dbReference type="Proteomes" id="UP000054691"/>
    </source>
</evidence>
<accession>A0A378JCT0</accession>
<name>A0A378JCT0_9GAMM</name>
<evidence type="ECO:0000313" key="2">
    <source>
        <dbReference type="EMBL" id="KTD11748.1"/>
    </source>
</evidence>
<sequence length="475" mass="53461">MSRSRTEILQDIGSVKESTAQRRVGRVSKKAQLLEDNNRETKEISRAVMRHPDTEVIQQLEFTRQRMAEEFGNMSDEALTWLLGGSSEMSRGGFQDSSTKTAAQKFREFLEADPGTIPPQRLITGIETIGTAMGYRAIHASWVEPPFTPQTSDQQMMDDKIQEIMKDKLTRPIGDIYTARGKDDIAKELTKPTPSYEGHIITGEQEDVSSASENEEEDQLPRKSLDSRKFRSEVRKGFPSWIGAAVEGGIEIRGHTSGTCPLTLAAIDGLCSSGKGPRSTWLDDKSNFESLAGALTVAPFQRGDYHTIAETAAGVNHYLVERAIKKGEDIENTPLQPYDAFKYGMSMLVKASSNDKALQTDNLSIREAIQEQSEVVISRTKKIDSKMKEYNPQKPQEFYEDAPKKSRSFKSKLIEVVGHKEKDYEDGYEADVEKSHSSRFSGFKEKLKQTYKERDNSHKVDLDDGYEADNERHSY</sequence>
<dbReference type="OrthoDB" id="5648180at2"/>
<keyword evidence="4" id="KW-1185">Reference proteome</keyword>
<proteinExistence type="predicted"/>
<dbReference type="STRING" id="45066.Lgra_1206"/>
<dbReference type="AlphaFoldDB" id="A0A378JCT0"/>
<gene>
    <name evidence="2" type="ORF">Lgra_1206</name>
    <name evidence="3" type="ORF">NCTC12388_02154</name>
</gene>
<organism evidence="3 5">
    <name type="scientific">Legionella gratiana</name>
    <dbReference type="NCBI Taxonomy" id="45066"/>
    <lineage>
        <taxon>Bacteria</taxon>
        <taxon>Pseudomonadati</taxon>
        <taxon>Pseudomonadota</taxon>
        <taxon>Gammaproteobacteria</taxon>
        <taxon>Legionellales</taxon>
        <taxon>Legionellaceae</taxon>
        <taxon>Legionella</taxon>
    </lineage>
</organism>
<feature type="compositionally biased region" description="Basic and acidic residues" evidence="1">
    <location>
        <begin position="424"/>
        <end position="462"/>
    </location>
</feature>
<feature type="region of interest" description="Disordered" evidence="1">
    <location>
        <begin position="193"/>
        <end position="226"/>
    </location>
</feature>
<evidence type="ECO:0000256" key="1">
    <source>
        <dbReference type="SAM" id="MobiDB-lite"/>
    </source>
</evidence>
<feature type="region of interest" description="Disordered" evidence="1">
    <location>
        <begin position="19"/>
        <end position="38"/>
    </location>
</feature>
<evidence type="ECO:0000313" key="5">
    <source>
        <dbReference type="Proteomes" id="UP000254476"/>
    </source>
</evidence>
<reference evidence="3 5" key="2">
    <citation type="submission" date="2018-06" db="EMBL/GenBank/DDBJ databases">
        <authorList>
            <consortium name="Pathogen Informatics"/>
            <person name="Doyle S."/>
        </authorList>
    </citation>
    <scope>NUCLEOTIDE SEQUENCE [LARGE SCALE GENOMIC DNA]</scope>
    <source>
        <strain evidence="3 5">NCTC12388</strain>
    </source>
</reference>
<dbReference type="EMBL" id="LNYE01000020">
    <property type="protein sequence ID" value="KTD11748.1"/>
    <property type="molecule type" value="Genomic_DNA"/>
</dbReference>
<reference evidence="2 4" key="1">
    <citation type="submission" date="2015-11" db="EMBL/GenBank/DDBJ databases">
        <title>Genomic analysis of 38 Legionella species identifies large and diverse effector repertoires.</title>
        <authorList>
            <person name="Burstein D."/>
            <person name="Amaro F."/>
            <person name="Zusman T."/>
            <person name="Lifshitz Z."/>
            <person name="Cohen O."/>
            <person name="Gilbert J.A."/>
            <person name="Pupko T."/>
            <person name="Shuman H.A."/>
            <person name="Segal G."/>
        </authorList>
    </citation>
    <scope>NUCLEOTIDE SEQUENCE [LARGE SCALE GENOMIC DNA]</scope>
    <source>
        <strain evidence="2 4">Lyon 8420412</strain>
    </source>
</reference>
<dbReference type="RefSeq" id="WP_058498364.1">
    <property type="nucleotide sequence ID" value="NZ_CAAAHW010000016.1"/>
</dbReference>
<dbReference type="Proteomes" id="UP000054691">
    <property type="component" value="Unassembled WGS sequence"/>
</dbReference>
<dbReference type="EMBL" id="UGOB01000001">
    <property type="protein sequence ID" value="STX45425.1"/>
    <property type="molecule type" value="Genomic_DNA"/>
</dbReference>